<feature type="domain" description="C2H2-type" evidence="2">
    <location>
        <begin position="350"/>
        <end position="388"/>
    </location>
</feature>
<feature type="compositionally biased region" description="Basic and acidic residues" evidence="1">
    <location>
        <begin position="108"/>
        <end position="117"/>
    </location>
</feature>
<name>A0A9P8WHA0_9HYPO</name>
<feature type="compositionally biased region" description="Polar residues" evidence="1">
    <location>
        <begin position="68"/>
        <end position="107"/>
    </location>
</feature>
<dbReference type="SMART" id="SM00355">
    <property type="entry name" value="ZnF_C2H2"/>
    <property type="match status" value="3"/>
</dbReference>
<organism evidence="3 4">
    <name type="scientific">Thelonectria olida</name>
    <dbReference type="NCBI Taxonomy" id="1576542"/>
    <lineage>
        <taxon>Eukaryota</taxon>
        <taxon>Fungi</taxon>
        <taxon>Dikarya</taxon>
        <taxon>Ascomycota</taxon>
        <taxon>Pezizomycotina</taxon>
        <taxon>Sordariomycetes</taxon>
        <taxon>Hypocreomycetidae</taxon>
        <taxon>Hypocreales</taxon>
        <taxon>Nectriaceae</taxon>
        <taxon>Thelonectria</taxon>
    </lineage>
</organism>
<accession>A0A9P8WHA0</accession>
<sequence length="518" mass="57456">MNSNYHFNEVGLGGALTNPPNPPPTQPTSYVLHQQPFQGPIDPNLDTVVEAQPMQRFMQEKPLPFSNFEPSPTVLQYPSLLSQPQGQGHSPNSQYQLSGTSSAQSPRTESDMLHDGPRGPFTPPGMKSPHFSAVRDIWDSQGDLFGLASHDPQYVNPSKILPNQGNLVGCHNINGNGGFPLDRGPSLDVCSSMQYEESIHQADLRLGSPATDYPDPDEMDVVTAESPAVEEEDEDWKPTPSRRSSGSPKKKGRGRPKGSTANRSKVVKANPTSRSAARASSSPSARGQYPCAQCPGAIFSNAPALKKHARKDHKRSFICILQFAGCNDAFSSKNEWKRHVATQHLNTRFWLCTHGTCKKEELHEGQHVTNGRPFKRKDLFTQHARRMHVTSCSADIAKQPKNRMPGLDDELQAMQEDACHKRCDTPEFMQCPGEGCFRDFCGEKAWDEYLEHIASDHLDPAGKHHFPPVQFGSARDKVFTDWASSNAVNVIRRTSTGWEMCDVLKDVCLVRTDNFDDL</sequence>
<gene>
    <name evidence="3" type="ORF">B0T10DRAFT_10259</name>
</gene>
<feature type="region of interest" description="Disordered" evidence="1">
    <location>
        <begin position="62"/>
        <end position="126"/>
    </location>
</feature>
<dbReference type="InterPro" id="IPR013087">
    <property type="entry name" value="Znf_C2H2_type"/>
</dbReference>
<evidence type="ECO:0000259" key="2">
    <source>
        <dbReference type="SMART" id="SM00355"/>
    </source>
</evidence>
<evidence type="ECO:0000313" key="3">
    <source>
        <dbReference type="EMBL" id="KAH6899895.1"/>
    </source>
</evidence>
<feature type="compositionally biased region" description="Low complexity" evidence="1">
    <location>
        <begin position="238"/>
        <end position="247"/>
    </location>
</feature>
<dbReference type="EMBL" id="JAGPYM010000001">
    <property type="protein sequence ID" value="KAH6899895.1"/>
    <property type="molecule type" value="Genomic_DNA"/>
</dbReference>
<feature type="domain" description="C2H2-type" evidence="2">
    <location>
        <begin position="289"/>
        <end position="313"/>
    </location>
</feature>
<dbReference type="AlphaFoldDB" id="A0A9P8WHA0"/>
<dbReference type="OrthoDB" id="5388486at2759"/>
<dbReference type="Gene3D" id="3.30.160.60">
    <property type="entry name" value="Classic Zinc Finger"/>
    <property type="match status" value="1"/>
</dbReference>
<feature type="region of interest" description="Disordered" evidence="1">
    <location>
        <begin position="206"/>
        <end position="287"/>
    </location>
</feature>
<keyword evidence="4" id="KW-1185">Reference proteome</keyword>
<evidence type="ECO:0000256" key="1">
    <source>
        <dbReference type="SAM" id="MobiDB-lite"/>
    </source>
</evidence>
<dbReference type="PANTHER" id="PTHR23225">
    <property type="entry name" value="ZINC FINGER PROTEIN"/>
    <property type="match status" value="1"/>
</dbReference>
<feature type="domain" description="C2H2-type" evidence="2">
    <location>
        <begin position="317"/>
        <end position="344"/>
    </location>
</feature>
<feature type="region of interest" description="Disordered" evidence="1">
    <location>
        <begin position="11"/>
        <end position="31"/>
    </location>
</feature>
<proteinExistence type="predicted"/>
<protein>
    <recommendedName>
        <fullName evidence="2">C2H2-type domain-containing protein</fullName>
    </recommendedName>
</protein>
<feature type="compositionally biased region" description="Low complexity" evidence="1">
    <location>
        <begin position="273"/>
        <end position="286"/>
    </location>
</feature>
<dbReference type="InterPro" id="IPR039970">
    <property type="entry name" value="TF_Grauzone"/>
</dbReference>
<dbReference type="Proteomes" id="UP000777438">
    <property type="component" value="Unassembled WGS sequence"/>
</dbReference>
<reference evidence="3 4" key="1">
    <citation type="journal article" date="2021" name="Nat. Commun.">
        <title>Genetic determinants of endophytism in the Arabidopsis root mycobiome.</title>
        <authorList>
            <person name="Mesny F."/>
            <person name="Miyauchi S."/>
            <person name="Thiergart T."/>
            <person name="Pickel B."/>
            <person name="Atanasova L."/>
            <person name="Karlsson M."/>
            <person name="Huettel B."/>
            <person name="Barry K.W."/>
            <person name="Haridas S."/>
            <person name="Chen C."/>
            <person name="Bauer D."/>
            <person name="Andreopoulos W."/>
            <person name="Pangilinan J."/>
            <person name="LaButti K."/>
            <person name="Riley R."/>
            <person name="Lipzen A."/>
            <person name="Clum A."/>
            <person name="Drula E."/>
            <person name="Henrissat B."/>
            <person name="Kohler A."/>
            <person name="Grigoriev I.V."/>
            <person name="Martin F.M."/>
            <person name="Hacquard S."/>
        </authorList>
    </citation>
    <scope>NUCLEOTIDE SEQUENCE [LARGE SCALE GENOMIC DNA]</scope>
    <source>
        <strain evidence="3 4">MPI-CAGE-CH-0241</strain>
    </source>
</reference>
<dbReference type="GO" id="GO:0003700">
    <property type="term" value="F:DNA-binding transcription factor activity"/>
    <property type="evidence" value="ECO:0007669"/>
    <property type="project" value="InterPro"/>
</dbReference>
<dbReference type="PANTHER" id="PTHR23225:SF2">
    <property type="entry name" value="AT09679P-RELATED"/>
    <property type="match status" value="1"/>
</dbReference>
<evidence type="ECO:0000313" key="4">
    <source>
        <dbReference type="Proteomes" id="UP000777438"/>
    </source>
</evidence>
<comment type="caution">
    <text evidence="3">The sequence shown here is derived from an EMBL/GenBank/DDBJ whole genome shotgun (WGS) entry which is preliminary data.</text>
</comment>